<dbReference type="AlphaFoldDB" id="A0A135LKM8"/>
<comment type="caution">
    <text evidence="1">The sequence shown here is derived from an EMBL/GenBank/DDBJ whole genome shotgun (WGS) entry which is preliminary data.</text>
</comment>
<evidence type="ECO:0008006" key="3">
    <source>
        <dbReference type="Google" id="ProtNLM"/>
    </source>
</evidence>
<gene>
    <name evidence="1" type="ORF">PGRI_070750</name>
</gene>
<evidence type="ECO:0000313" key="2">
    <source>
        <dbReference type="Proteomes" id="UP000070168"/>
    </source>
</evidence>
<keyword evidence="2" id="KW-1185">Reference proteome</keyword>
<evidence type="ECO:0000313" key="1">
    <source>
        <dbReference type="EMBL" id="KXG49494.1"/>
    </source>
</evidence>
<dbReference type="OMA" id="RACAPQD"/>
<dbReference type="RefSeq" id="XP_040648030.1">
    <property type="nucleotide sequence ID" value="XM_040794789.1"/>
</dbReference>
<protein>
    <recommendedName>
        <fullName evidence="3">F-box domain-containing protein</fullName>
    </recommendedName>
</protein>
<organism evidence="1 2">
    <name type="scientific">Penicillium patulum</name>
    <name type="common">Penicillium griseofulvum</name>
    <dbReference type="NCBI Taxonomy" id="5078"/>
    <lineage>
        <taxon>Eukaryota</taxon>
        <taxon>Fungi</taxon>
        <taxon>Dikarya</taxon>
        <taxon>Ascomycota</taxon>
        <taxon>Pezizomycotina</taxon>
        <taxon>Eurotiomycetes</taxon>
        <taxon>Eurotiomycetidae</taxon>
        <taxon>Eurotiales</taxon>
        <taxon>Aspergillaceae</taxon>
        <taxon>Penicillium</taxon>
    </lineage>
</organism>
<sequence length="510" mass="58109">MSFLALPSEIHELVISYIPSSQDVASLSISCRTLHIVCDMETRKRFHRIRISNTDESRNVAFDLFMAILKRPLLGRYVRHIECAIPVAQLMNYREGEHQRHLGHNDISRVRAAIRKAGFTGLKQDRILNMLMQRKEIKTTNIRGKNIEFEYGWPKLSASELVLTQNRECVTRGCFVSQALTAILITVAPHLESMAVTVPTEGQYSPVSEWPLLQLLRQTNADPESKPFLRNLHTVHIIHLNFRAPGDISANDTDFIRFFHLFDNFLSMDSFSTPKLRQHGVGIQFLDEQELSSIVRTSNVSKMSVLHSAANSTCLAVLISSCKALREFQYSNIMMPKERGVREINVKAFVKAICLHKSTLEVLDVDFDVTCEPQLKRMEHDVGLLDREGGPLDLSEDELTRAFLQFLWNEMGSLKDFAVLKRLSMGIQTLLYFAKGEEEGHEKEKFILADCLPDSLHYLCVRGYERGKNSEHDAQMDALRSFYDSGLSKLREIRGIDECIPNSPLAIPDE</sequence>
<reference evidence="1 2" key="1">
    <citation type="journal article" date="2016" name="BMC Genomics">
        <title>Genome sequencing and secondary metabolism of the postharvest pathogen Penicillium griseofulvum.</title>
        <authorList>
            <person name="Banani H."/>
            <person name="Marcet-Houben M."/>
            <person name="Ballester A.R."/>
            <person name="Abbruscato P."/>
            <person name="Gonzalez-Candelas L."/>
            <person name="Gabaldon T."/>
            <person name="Spadaro D."/>
        </authorList>
    </citation>
    <scope>NUCLEOTIDE SEQUENCE [LARGE SCALE GENOMIC DNA]</scope>
    <source>
        <strain evidence="1 2">PG3</strain>
    </source>
</reference>
<name>A0A135LKM8_PENPA</name>
<dbReference type="Proteomes" id="UP000070168">
    <property type="component" value="Unassembled WGS sequence"/>
</dbReference>
<dbReference type="OrthoDB" id="3437411at2759"/>
<accession>A0A135LKM8</accession>
<dbReference type="GeneID" id="63710089"/>
<dbReference type="STRING" id="5078.A0A135LKM8"/>
<proteinExistence type="predicted"/>
<dbReference type="EMBL" id="LHQR01000049">
    <property type="protein sequence ID" value="KXG49494.1"/>
    <property type="molecule type" value="Genomic_DNA"/>
</dbReference>